<evidence type="ECO:0000256" key="4">
    <source>
        <dbReference type="ARBA" id="ARBA00023163"/>
    </source>
</evidence>
<dbReference type="Pfam" id="PF00126">
    <property type="entry name" value="HTH_1"/>
    <property type="match status" value="1"/>
</dbReference>
<feature type="domain" description="HTH lysR-type" evidence="5">
    <location>
        <begin position="2"/>
        <end position="59"/>
    </location>
</feature>
<dbReference type="PANTHER" id="PTHR30126">
    <property type="entry name" value="HTH-TYPE TRANSCRIPTIONAL REGULATOR"/>
    <property type="match status" value="1"/>
</dbReference>
<dbReference type="RefSeq" id="WP_046315490.1">
    <property type="nucleotide sequence ID" value="NZ_JBHSZT010000003.1"/>
</dbReference>
<dbReference type="GO" id="GO:0003700">
    <property type="term" value="F:DNA-binding transcription factor activity"/>
    <property type="evidence" value="ECO:0007669"/>
    <property type="project" value="InterPro"/>
</dbReference>
<dbReference type="GO" id="GO:0000976">
    <property type="term" value="F:transcription cis-regulatory region binding"/>
    <property type="evidence" value="ECO:0007669"/>
    <property type="project" value="TreeGrafter"/>
</dbReference>
<reference evidence="6 7" key="1">
    <citation type="submission" date="2015-01" db="EMBL/GenBank/DDBJ databases">
        <title>Comparative genomics of the lactic acid bacteria isolated from the honey bee gut.</title>
        <authorList>
            <person name="Ellegaard K.M."/>
            <person name="Tamarit D."/>
            <person name="Javelind E."/>
            <person name="Olofsson T."/>
            <person name="Andersson S.G."/>
            <person name="Vasquez A."/>
        </authorList>
    </citation>
    <scope>NUCLEOTIDE SEQUENCE [LARGE SCALE GENOMIC DNA]</scope>
    <source>
        <strain evidence="6 7">Bin4</strain>
    </source>
</reference>
<dbReference type="AlphaFoldDB" id="A0A0F4LVI9"/>
<accession>A0A0F4LVI9</accession>
<protein>
    <submittedName>
        <fullName evidence="6">Transcriptional regulator, LysR family</fullName>
    </submittedName>
</protein>
<dbReference type="EMBL" id="JXJQ01000003">
    <property type="protein sequence ID" value="KJY62792.1"/>
    <property type="molecule type" value="Genomic_DNA"/>
</dbReference>
<evidence type="ECO:0000256" key="1">
    <source>
        <dbReference type="ARBA" id="ARBA00009437"/>
    </source>
</evidence>
<dbReference type="SUPFAM" id="SSF46785">
    <property type="entry name" value="Winged helix' DNA-binding domain"/>
    <property type="match status" value="1"/>
</dbReference>
<evidence type="ECO:0000259" key="5">
    <source>
        <dbReference type="PROSITE" id="PS50931"/>
    </source>
</evidence>
<keyword evidence="2" id="KW-0805">Transcription regulation</keyword>
<dbReference type="InterPro" id="IPR036390">
    <property type="entry name" value="WH_DNA-bd_sf"/>
</dbReference>
<keyword evidence="7" id="KW-1185">Reference proteome</keyword>
<evidence type="ECO:0000256" key="3">
    <source>
        <dbReference type="ARBA" id="ARBA00023125"/>
    </source>
</evidence>
<gene>
    <name evidence="6" type="ORF">JG30_02460</name>
</gene>
<sequence length="286" mass="32899">MIDNYLLEELVAFNKNKTLAKTAKQLLITQPTVTRGLQKLEEELGVQLFDRQPNKLLLTKTGELAAQKAEQLLEANKNFATQIRNYAANQRVVRIGTIAPGPLYVAKEVAKDFAMKTDHQFIQPQDVTEKLQELQYSLIFSQKEIQTEQIESVYVGQERLSVHLDKFMYLANQRSITFEELKGLSFVVMDDIGTWKTIVQDNIPNAKFLYQAQRDSLNEITKYTKFPYFTTNITNLTDESKISDIDRVQIPITDSTAAMPFYASYLKIQHSSLKPIVKRILEIWPQ</sequence>
<keyword evidence="3" id="KW-0238">DNA-binding</keyword>
<dbReference type="STRING" id="1218492.JG30_02460"/>
<dbReference type="PRINTS" id="PR00039">
    <property type="entry name" value="HTHLYSR"/>
</dbReference>
<dbReference type="Gene3D" id="1.10.10.10">
    <property type="entry name" value="Winged helix-like DNA-binding domain superfamily/Winged helix DNA-binding domain"/>
    <property type="match status" value="1"/>
</dbReference>
<dbReference type="Proteomes" id="UP000033558">
    <property type="component" value="Unassembled WGS sequence"/>
</dbReference>
<dbReference type="PATRIC" id="fig|1218492.5.peg.358"/>
<evidence type="ECO:0000313" key="7">
    <source>
        <dbReference type="Proteomes" id="UP000033558"/>
    </source>
</evidence>
<organism evidence="6 7">
    <name type="scientific">Bombilactobacillus mellifer</name>
    <dbReference type="NCBI Taxonomy" id="1218492"/>
    <lineage>
        <taxon>Bacteria</taxon>
        <taxon>Bacillati</taxon>
        <taxon>Bacillota</taxon>
        <taxon>Bacilli</taxon>
        <taxon>Lactobacillales</taxon>
        <taxon>Lactobacillaceae</taxon>
        <taxon>Bombilactobacillus</taxon>
    </lineage>
</organism>
<comment type="similarity">
    <text evidence="1">Belongs to the LysR transcriptional regulatory family.</text>
</comment>
<name>A0A0F4LVI9_9LACO</name>
<dbReference type="PROSITE" id="PS50931">
    <property type="entry name" value="HTH_LYSR"/>
    <property type="match status" value="1"/>
</dbReference>
<dbReference type="HOGENOM" id="CLU_039613_28_0_9"/>
<keyword evidence="4" id="KW-0804">Transcription</keyword>
<proteinExistence type="inferred from homology"/>
<evidence type="ECO:0000256" key="2">
    <source>
        <dbReference type="ARBA" id="ARBA00023015"/>
    </source>
</evidence>
<evidence type="ECO:0000313" key="6">
    <source>
        <dbReference type="EMBL" id="KJY62792.1"/>
    </source>
</evidence>
<dbReference type="PANTHER" id="PTHR30126:SF40">
    <property type="entry name" value="HTH-TYPE TRANSCRIPTIONAL REGULATOR GLTR"/>
    <property type="match status" value="1"/>
</dbReference>
<comment type="caution">
    <text evidence="6">The sequence shown here is derived from an EMBL/GenBank/DDBJ whole genome shotgun (WGS) entry which is preliminary data.</text>
</comment>
<dbReference type="InterPro" id="IPR036388">
    <property type="entry name" value="WH-like_DNA-bd_sf"/>
</dbReference>
<dbReference type="OrthoDB" id="79118at2"/>
<dbReference type="InterPro" id="IPR000847">
    <property type="entry name" value="LysR_HTH_N"/>
</dbReference>